<evidence type="ECO:0000256" key="3">
    <source>
        <dbReference type="ARBA" id="ARBA00022448"/>
    </source>
</evidence>
<keyword evidence="6 8" id="KW-1133">Transmembrane helix</keyword>
<protein>
    <recommendedName>
        <fullName evidence="8">Bcr/CflA family efflux transporter</fullName>
    </recommendedName>
</protein>
<feature type="transmembrane region" description="Helical" evidence="8">
    <location>
        <begin position="12"/>
        <end position="30"/>
    </location>
</feature>
<dbReference type="CDD" id="cd17320">
    <property type="entry name" value="MFS_MdfA_MDR_like"/>
    <property type="match status" value="1"/>
</dbReference>
<feature type="transmembrane region" description="Helical" evidence="8">
    <location>
        <begin position="212"/>
        <end position="230"/>
    </location>
</feature>
<keyword evidence="3 8" id="KW-0813">Transport</keyword>
<comment type="subcellular location">
    <subcellularLocation>
        <location evidence="8">Cell inner membrane</location>
        <topology evidence="8">Multi-pass membrane protein</topology>
    </subcellularLocation>
    <subcellularLocation>
        <location evidence="1">Cell membrane</location>
        <topology evidence="1">Multi-pass membrane protein</topology>
    </subcellularLocation>
</comment>
<evidence type="ECO:0000259" key="9">
    <source>
        <dbReference type="PROSITE" id="PS50850"/>
    </source>
</evidence>
<feature type="transmembrane region" description="Helical" evidence="8">
    <location>
        <begin position="242"/>
        <end position="263"/>
    </location>
</feature>
<feature type="transmembrane region" description="Helical" evidence="8">
    <location>
        <begin position="307"/>
        <end position="328"/>
    </location>
</feature>
<feature type="transmembrane region" description="Helical" evidence="8">
    <location>
        <begin position="42"/>
        <end position="61"/>
    </location>
</feature>
<dbReference type="InterPro" id="IPR005829">
    <property type="entry name" value="Sugar_transporter_CS"/>
</dbReference>
<dbReference type="Proteomes" id="UP000028680">
    <property type="component" value="Chromosome"/>
</dbReference>
<keyword evidence="7 8" id="KW-0472">Membrane</keyword>
<feature type="transmembrane region" description="Helical" evidence="8">
    <location>
        <begin position="176"/>
        <end position="200"/>
    </location>
</feature>
<sequence length="368" mass="38446">MAQTFNVSYASATLSVSLYLAMNAVFQLFVGPLSDRYGRRPVVMVALAIFCSASLGCIIAPSFEVFLVCRLLQAVVVTGLVLSRAAIRDTCSQDQAASVLGYVTMGMAILPLIGPAMGGGLEAQFGWVASFWLLLGVGIFVFALTYLDMGETNLHQTSSMAEQFRAYPELLKSRRFWGYCLTASFSAGAYFAYLGGGAYVGREIFGLSPAALGFYLGAPSLGYIVGNGISGRFSNTLGVNRMVLIGTILTCLGLVLSISLFLFTDAQPISFFGCVCFMGLGNGMVLPNATAGMMSVRPHLAGSASGIGGTINTGGGALIAIGTGAILVPGTGALPLLLIMLATTSLSILTITYVIKRTSDLEIANPQS</sequence>
<evidence type="ECO:0000256" key="2">
    <source>
        <dbReference type="ARBA" id="ARBA00006236"/>
    </source>
</evidence>
<dbReference type="PROSITE" id="PS50850">
    <property type="entry name" value="MFS"/>
    <property type="match status" value="1"/>
</dbReference>
<accession>A0AAN0VJJ0</accession>
<feature type="transmembrane region" description="Helical" evidence="8">
    <location>
        <begin position="334"/>
        <end position="355"/>
    </location>
</feature>
<feature type="transmembrane region" description="Helical" evidence="8">
    <location>
        <begin position="269"/>
        <end position="286"/>
    </location>
</feature>
<evidence type="ECO:0000313" key="10">
    <source>
        <dbReference type="EMBL" id="AII88330.1"/>
    </source>
</evidence>
<dbReference type="PANTHER" id="PTHR23501">
    <property type="entry name" value="MAJOR FACILITATOR SUPERFAMILY"/>
    <property type="match status" value="1"/>
</dbReference>
<dbReference type="GO" id="GO:1990961">
    <property type="term" value="P:xenobiotic detoxification by transmembrane export across the plasma membrane"/>
    <property type="evidence" value="ECO:0007669"/>
    <property type="project" value="InterPro"/>
</dbReference>
<dbReference type="GO" id="GO:0005886">
    <property type="term" value="C:plasma membrane"/>
    <property type="evidence" value="ECO:0007669"/>
    <property type="project" value="UniProtKB-SubCell"/>
</dbReference>
<dbReference type="NCBIfam" id="TIGR00710">
    <property type="entry name" value="efflux_Bcr_CflA"/>
    <property type="match status" value="1"/>
</dbReference>
<dbReference type="PANTHER" id="PTHR23501:SF169">
    <property type="entry name" value="SLR0616 PROTEIN"/>
    <property type="match status" value="1"/>
</dbReference>
<gene>
    <name evidence="10" type="ORF">RCA23_c28220</name>
</gene>
<keyword evidence="4" id="KW-1003">Cell membrane</keyword>
<dbReference type="PROSITE" id="PS00216">
    <property type="entry name" value="SUGAR_TRANSPORT_1"/>
    <property type="match status" value="1"/>
</dbReference>
<evidence type="ECO:0000256" key="5">
    <source>
        <dbReference type="ARBA" id="ARBA00022692"/>
    </source>
</evidence>
<evidence type="ECO:0000256" key="7">
    <source>
        <dbReference type="ARBA" id="ARBA00023136"/>
    </source>
</evidence>
<keyword evidence="11" id="KW-1185">Reference proteome</keyword>
<comment type="similarity">
    <text evidence="2 8">Belongs to the major facilitator superfamily. Bcr/CmlA family.</text>
</comment>
<name>A0AAN0VJJ0_9RHOB</name>
<dbReference type="KEGG" id="ptp:RCA23_c28220"/>
<feature type="domain" description="Major facilitator superfamily (MFS) profile" evidence="9">
    <location>
        <begin position="1"/>
        <end position="359"/>
    </location>
</feature>
<evidence type="ECO:0000313" key="11">
    <source>
        <dbReference type="Proteomes" id="UP000028680"/>
    </source>
</evidence>
<proteinExistence type="inferred from homology"/>
<reference evidence="10 11" key="1">
    <citation type="journal article" date="2014" name="ISME J.">
        <title>Adaptation of an abundant Roseobacter RCA organism to pelagic systems revealed by genomic and transcriptomic analyses.</title>
        <authorList>
            <person name="Voget S."/>
            <person name="Wemheuer B."/>
            <person name="Brinkhoff T."/>
            <person name="Vollmers J."/>
            <person name="Dietrich S."/>
            <person name="Giebel H.A."/>
            <person name="Beardsley C."/>
            <person name="Sardemann C."/>
            <person name="Bakenhus I."/>
            <person name="Billerbeck S."/>
            <person name="Daniel R."/>
            <person name="Simon M."/>
        </authorList>
    </citation>
    <scope>NUCLEOTIDE SEQUENCE [LARGE SCALE GENOMIC DNA]</scope>
    <source>
        <strain evidence="10 11">RCA23</strain>
    </source>
</reference>
<keyword evidence="5 8" id="KW-0812">Transmembrane</keyword>
<dbReference type="GO" id="GO:0042910">
    <property type="term" value="F:xenobiotic transmembrane transporter activity"/>
    <property type="evidence" value="ECO:0007669"/>
    <property type="project" value="InterPro"/>
</dbReference>
<feature type="transmembrane region" description="Helical" evidence="8">
    <location>
        <begin position="124"/>
        <end position="147"/>
    </location>
</feature>
<keyword evidence="8" id="KW-0997">Cell inner membrane</keyword>
<comment type="caution">
    <text evidence="8">Lacks conserved residue(s) required for the propagation of feature annotation.</text>
</comment>
<dbReference type="InterPro" id="IPR020846">
    <property type="entry name" value="MFS_dom"/>
</dbReference>
<dbReference type="InterPro" id="IPR036259">
    <property type="entry name" value="MFS_trans_sf"/>
</dbReference>
<dbReference type="EMBL" id="CP003984">
    <property type="protein sequence ID" value="AII88330.1"/>
    <property type="molecule type" value="Genomic_DNA"/>
</dbReference>
<dbReference type="Pfam" id="PF07690">
    <property type="entry name" value="MFS_1"/>
    <property type="match status" value="1"/>
</dbReference>
<feature type="transmembrane region" description="Helical" evidence="8">
    <location>
        <begin position="99"/>
        <end position="118"/>
    </location>
</feature>
<evidence type="ECO:0000256" key="4">
    <source>
        <dbReference type="ARBA" id="ARBA00022475"/>
    </source>
</evidence>
<dbReference type="InterPro" id="IPR004812">
    <property type="entry name" value="Efflux_drug-R_Bcr/CmlA"/>
</dbReference>
<evidence type="ECO:0000256" key="8">
    <source>
        <dbReference type="RuleBase" id="RU365088"/>
    </source>
</evidence>
<evidence type="ECO:0000256" key="6">
    <source>
        <dbReference type="ARBA" id="ARBA00022989"/>
    </source>
</evidence>
<dbReference type="InterPro" id="IPR011701">
    <property type="entry name" value="MFS"/>
</dbReference>
<dbReference type="SUPFAM" id="SSF103473">
    <property type="entry name" value="MFS general substrate transporter"/>
    <property type="match status" value="1"/>
</dbReference>
<organism evidence="10 11">
    <name type="scientific">Planktomarina temperata RCA23</name>
    <dbReference type="NCBI Taxonomy" id="666509"/>
    <lineage>
        <taxon>Bacteria</taxon>
        <taxon>Pseudomonadati</taxon>
        <taxon>Pseudomonadota</taxon>
        <taxon>Alphaproteobacteria</taxon>
        <taxon>Rhodobacterales</taxon>
        <taxon>Paracoccaceae</taxon>
        <taxon>Planktomarina</taxon>
    </lineage>
</organism>
<dbReference type="AlphaFoldDB" id="A0AAN0VJJ0"/>
<evidence type="ECO:0000256" key="1">
    <source>
        <dbReference type="ARBA" id="ARBA00004651"/>
    </source>
</evidence>
<dbReference type="Gene3D" id="1.20.1720.10">
    <property type="entry name" value="Multidrug resistance protein D"/>
    <property type="match status" value="1"/>
</dbReference>